<dbReference type="Proteomes" id="UP000013456">
    <property type="component" value="Chromosome 3"/>
</dbReference>
<evidence type="ECO:0000313" key="1">
    <source>
        <dbReference type="EMBL" id="EHH17894.1"/>
    </source>
</evidence>
<proteinExistence type="predicted"/>
<gene>
    <name evidence="1" type="ORF">EGK_14382</name>
</gene>
<organism evidence="1">
    <name type="scientific">Macaca mulatta</name>
    <name type="common">Rhesus macaque</name>
    <dbReference type="NCBI Taxonomy" id="9544"/>
    <lineage>
        <taxon>Eukaryota</taxon>
        <taxon>Metazoa</taxon>
        <taxon>Chordata</taxon>
        <taxon>Craniata</taxon>
        <taxon>Vertebrata</taxon>
        <taxon>Euteleostomi</taxon>
        <taxon>Mammalia</taxon>
        <taxon>Eutheria</taxon>
        <taxon>Euarchontoglires</taxon>
        <taxon>Primates</taxon>
        <taxon>Haplorrhini</taxon>
        <taxon>Catarrhini</taxon>
        <taxon>Cercopithecidae</taxon>
        <taxon>Cercopithecinae</taxon>
        <taxon>Macaca</taxon>
    </lineage>
</organism>
<accession>G7MNJ6</accession>
<feature type="non-terminal residue" evidence="1">
    <location>
        <position position="1"/>
    </location>
</feature>
<name>G7MNJ6_MACMU</name>
<dbReference type="EMBL" id="CM001255">
    <property type="protein sequence ID" value="EHH17894.1"/>
    <property type="molecule type" value="Genomic_DNA"/>
</dbReference>
<feature type="non-terminal residue" evidence="1">
    <location>
        <position position="71"/>
    </location>
</feature>
<sequence>VWRGMKLKVQCRELTKMSIQKMHWRVGEEMVKRSEASHQGSPTCCLLQRRGEHVSQAPLVPGLGILSRLAQ</sequence>
<protein>
    <submittedName>
        <fullName evidence="1">Uncharacterized protein</fullName>
    </submittedName>
</protein>
<dbReference type="AlphaFoldDB" id="G7MNJ6"/>
<reference evidence="1" key="1">
    <citation type="journal article" date="2011" name="Nat. Biotechnol.">
        <title>Genome sequencing and comparison of two nonhuman primate animal models, the cynomolgus and Chinese rhesus macaques.</title>
        <authorList>
            <person name="Yan G."/>
            <person name="Zhang G."/>
            <person name="Fang X."/>
            <person name="Zhang Y."/>
            <person name="Li C."/>
            <person name="Ling F."/>
            <person name="Cooper D.N."/>
            <person name="Li Q."/>
            <person name="Li Y."/>
            <person name="van Gool A.J."/>
            <person name="Du H."/>
            <person name="Chen J."/>
            <person name="Chen R."/>
            <person name="Zhang P."/>
            <person name="Huang Z."/>
            <person name="Thompson J.R."/>
            <person name="Meng Y."/>
            <person name="Bai Y."/>
            <person name="Wang J."/>
            <person name="Zhuo M."/>
            <person name="Wang T."/>
            <person name="Huang Y."/>
            <person name="Wei L."/>
            <person name="Li J."/>
            <person name="Wang Z."/>
            <person name="Hu H."/>
            <person name="Yang P."/>
            <person name="Le L."/>
            <person name="Stenson P.D."/>
            <person name="Li B."/>
            <person name="Liu X."/>
            <person name="Ball E.V."/>
            <person name="An N."/>
            <person name="Huang Q."/>
            <person name="Zhang Y."/>
            <person name="Fan W."/>
            <person name="Zhang X."/>
            <person name="Li Y."/>
            <person name="Wang W."/>
            <person name="Katze M.G."/>
            <person name="Su B."/>
            <person name="Nielsen R."/>
            <person name="Yang H."/>
            <person name="Wang J."/>
            <person name="Wang X."/>
            <person name="Wang J."/>
        </authorList>
    </citation>
    <scope>NUCLEOTIDE SEQUENCE [LARGE SCALE GENOMIC DNA]</scope>
    <source>
        <strain evidence="1">CR-5</strain>
    </source>
</reference>